<dbReference type="EMBL" id="CADCWM010000469">
    <property type="protein sequence ID" value="CAA9561795.1"/>
    <property type="molecule type" value="Genomic_DNA"/>
</dbReference>
<protein>
    <submittedName>
        <fullName evidence="2">3-hydroxyisobutyrate dehydrogenase family protein</fullName>
    </submittedName>
</protein>
<evidence type="ECO:0000313" key="2">
    <source>
        <dbReference type="EMBL" id="CAA9561795.1"/>
    </source>
</evidence>
<dbReference type="InterPro" id="IPR008927">
    <property type="entry name" value="6-PGluconate_DH-like_C_sf"/>
</dbReference>
<organism evidence="2">
    <name type="scientific">uncultured Thermomicrobiales bacterium</name>
    <dbReference type="NCBI Taxonomy" id="1645740"/>
    <lineage>
        <taxon>Bacteria</taxon>
        <taxon>Pseudomonadati</taxon>
        <taxon>Thermomicrobiota</taxon>
        <taxon>Thermomicrobia</taxon>
        <taxon>Thermomicrobiales</taxon>
        <taxon>environmental samples</taxon>
    </lineage>
</organism>
<dbReference type="SUPFAM" id="SSF48179">
    <property type="entry name" value="6-phosphogluconate dehydrogenase C-terminal domain-like"/>
    <property type="match status" value="1"/>
</dbReference>
<reference evidence="2" key="1">
    <citation type="submission" date="2020-02" db="EMBL/GenBank/DDBJ databases">
        <authorList>
            <person name="Meier V. D."/>
        </authorList>
    </citation>
    <scope>NUCLEOTIDE SEQUENCE</scope>
    <source>
        <strain evidence="2">AVDCRST_MAG88</strain>
    </source>
</reference>
<dbReference type="SUPFAM" id="SSF51735">
    <property type="entry name" value="NAD(P)-binding Rossmann-fold domains"/>
    <property type="match status" value="1"/>
</dbReference>
<gene>
    <name evidence="2" type="ORF">AVDCRST_MAG88-1564</name>
</gene>
<dbReference type="InterPro" id="IPR015814">
    <property type="entry name" value="Pgluconate_DH_NAD-bd_C"/>
</dbReference>
<dbReference type="Pfam" id="PF09130">
    <property type="entry name" value="DUF1932"/>
    <property type="match status" value="1"/>
</dbReference>
<dbReference type="InterPro" id="IPR013328">
    <property type="entry name" value="6PGD_dom2"/>
</dbReference>
<proteinExistence type="predicted"/>
<name>A0A6J4UWC8_9BACT</name>
<dbReference type="Gene3D" id="1.10.1040.10">
    <property type="entry name" value="N-(1-d-carboxylethyl)-l-norvaline Dehydrogenase, domain 2"/>
    <property type="match status" value="1"/>
</dbReference>
<accession>A0A6J4UWC8</accession>
<feature type="domain" description="Phosphogluconate dehydrogenase NAD-binding putative C-terminal" evidence="1">
    <location>
        <begin position="195"/>
        <end position="264"/>
    </location>
</feature>
<dbReference type="InterPro" id="IPR036291">
    <property type="entry name" value="NAD(P)-bd_dom_sf"/>
</dbReference>
<dbReference type="Gene3D" id="3.40.50.720">
    <property type="entry name" value="NAD(P)-binding Rossmann-like Domain"/>
    <property type="match status" value="1"/>
</dbReference>
<dbReference type="AlphaFoldDB" id="A0A6J4UWC8"/>
<sequence>MAIATVGILSPGDMGHTIGKVLREGGLRVVTCLEGRSARTGALAAGAGIEPLPTLEALVAEADFLLSVLVPAEALGVAQRVAGAIRREGSGRGADLLYADCNAIAPRTALAVAETVGAVGARFADVGIIGPPPRGPATRFYASGPGAAEFARLGDHGLHVRLLDGPAGQASGFKMCYGALTKGLQALGTELLVAARLLGLEEALAAEQRESVPILREHLERAVPTMPPKAYRWVGEMEEIATCFADLGLTPQLFLGAADLYRFVADTPIGRESPEGRDRGRGLDGIVAELAGALEAGAGAKA</sequence>
<evidence type="ECO:0000259" key="1">
    <source>
        <dbReference type="Pfam" id="PF09130"/>
    </source>
</evidence>